<evidence type="ECO:0000313" key="3">
    <source>
        <dbReference type="EMBL" id="CEM52863.1"/>
    </source>
</evidence>
<accession>A0A0G4I7D0</accession>
<feature type="compositionally biased region" description="Basic and acidic residues" evidence="2">
    <location>
        <begin position="498"/>
        <end position="536"/>
    </location>
</feature>
<feature type="compositionally biased region" description="Polar residues" evidence="2">
    <location>
        <begin position="266"/>
        <end position="278"/>
    </location>
</feature>
<feature type="compositionally biased region" description="Acidic residues" evidence="2">
    <location>
        <begin position="332"/>
        <end position="345"/>
    </location>
</feature>
<feature type="compositionally biased region" description="Basic and acidic residues" evidence="2">
    <location>
        <begin position="434"/>
        <end position="444"/>
    </location>
</feature>
<feature type="region of interest" description="Disordered" evidence="2">
    <location>
        <begin position="403"/>
        <end position="568"/>
    </location>
</feature>
<feature type="region of interest" description="Disordered" evidence="2">
    <location>
        <begin position="964"/>
        <end position="994"/>
    </location>
</feature>
<dbReference type="VEuPathDB" id="CryptoDB:Cvel_11563"/>
<dbReference type="PANTHER" id="PTHR16525">
    <property type="entry name" value="PROTEIN C12ORF4"/>
    <property type="match status" value="1"/>
</dbReference>
<dbReference type="InterPro" id="IPR019311">
    <property type="entry name" value="Fy-3"/>
</dbReference>
<evidence type="ECO:0008006" key="4">
    <source>
        <dbReference type="Google" id="ProtNLM"/>
    </source>
</evidence>
<feature type="region of interest" description="Disordered" evidence="2">
    <location>
        <begin position="587"/>
        <end position="628"/>
    </location>
</feature>
<organism evidence="3">
    <name type="scientific">Chromera velia CCMP2878</name>
    <dbReference type="NCBI Taxonomy" id="1169474"/>
    <lineage>
        <taxon>Eukaryota</taxon>
        <taxon>Sar</taxon>
        <taxon>Alveolata</taxon>
        <taxon>Colpodellida</taxon>
        <taxon>Chromeraceae</taxon>
        <taxon>Chromera</taxon>
    </lineage>
</organism>
<dbReference type="GO" id="GO:0005737">
    <property type="term" value="C:cytoplasm"/>
    <property type="evidence" value="ECO:0007669"/>
    <property type="project" value="TreeGrafter"/>
</dbReference>
<dbReference type="PANTHER" id="PTHR16525:SF0">
    <property type="entry name" value="PROTEIN C12ORF4"/>
    <property type="match status" value="1"/>
</dbReference>
<feature type="compositionally biased region" description="Low complexity" evidence="2">
    <location>
        <begin position="541"/>
        <end position="562"/>
    </location>
</feature>
<dbReference type="EMBL" id="CDMZ01005399">
    <property type="protein sequence ID" value="CEM52863.1"/>
    <property type="molecule type" value="Genomic_DNA"/>
</dbReference>
<evidence type="ECO:0000256" key="2">
    <source>
        <dbReference type="SAM" id="MobiDB-lite"/>
    </source>
</evidence>
<proteinExistence type="predicted"/>
<feature type="compositionally biased region" description="Pro residues" evidence="2">
    <location>
        <begin position="407"/>
        <end position="416"/>
    </location>
</feature>
<feature type="region of interest" description="Disordered" evidence="2">
    <location>
        <begin position="240"/>
        <end position="355"/>
    </location>
</feature>
<dbReference type="AlphaFoldDB" id="A0A0G4I7D0"/>
<feature type="region of interest" description="Disordered" evidence="2">
    <location>
        <begin position="187"/>
        <end position="217"/>
    </location>
</feature>
<feature type="compositionally biased region" description="Low complexity" evidence="2">
    <location>
        <begin position="587"/>
        <end position="602"/>
    </location>
</feature>
<feature type="coiled-coil region" evidence="1">
    <location>
        <begin position="363"/>
        <end position="391"/>
    </location>
</feature>
<reference evidence="3" key="1">
    <citation type="submission" date="2014-11" db="EMBL/GenBank/DDBJ databases">
        <authorList>
            <person name="Otto D Thomas"/>
            <person name="Naeem Raeece"/>
        </authorList>
    </citation>
    <scope>NUCLEOTIDE SEQUENCE</scope>
</reference>
<feature type="compositionally biased region" description="Polar residues" evidence="2">
    <location>
        <begin position="603"/>
        <end position="612"/>
    </location>
</feature>
<name>A0A0G4I7D0_9ALVE</name>
<feature type="compositionally biased region" description="Gly residues" evidence="2">
    <location>
        <begin position="285"/>
        <end position="298"/>
    </location>
</feature>
<feature type="compositionally biased region" description="Basic and acidic residues" evidence="2">
    <location>
        <begin position="246"/>
        <end position="261"/>
    </location>
</feature>
<keyword evidence="1" id="KW-0175">Coiled coil</keyword>
<feature type="compositionally biased region" description="Low complexity" evidence="2">
    <location>
        <begin position="467"/>
        <end position="482"/>
    </location>
</feature>
<gene>
    <name evidence="3" type="ORF">Cvel_11563</name>
</gene>
<feature type="compositionally biased region" description="Basic and acidic residues" evidence="2">
    <location>
        <begin position="320"/>
        <end position="331"/>
    </location>
</feature>
<sequence length="1006" mass="106656">MLETEFWETATVRQTVRFADKDLSLRASFRPGEAVLPKVRRLCSRLNGGHGLPLTLQEKIADGFTLALREQVLDFGVSCPGLSASYDSPLLSVLETEKLGAAGSNGAADRDGLHTGEQEESETAFCFWSAFDHIQKRCPQAFATFCSVHEGHEATLRQVQEGRDAALCALRERHCVEMDRACRAEEEEAQASRLLPSTVTASSEGPSDRRGQSGQGDAKLVVAEPAQIAGDCDAFWFGDTDEEEDSRVGEERTDHRSDGMKKYQGSPVTSESERSSNGADIGYRETGGLGGLSEGGPSGSPKVFSLSKKKSSASRNFAHTGEEDPLDGRNVEDEEEDEEEDDETESAGASAVSRLVQQQVAEVEALERHWKAEIERVREAQEDQLRGLALELAALASAGTLSRLSLPPLPTAPEPPSVSLGTSGGSLGAVSTGEARERRSEKGPRGGGEAPPLSPSRSASDGDRKAAPAGSALPPLASPLRHSPLRKQGLGGQTDVGTRGHPDMNGRSKGQHEREGRVRDRGGDDAKCRSPGDSKGTRLKPQQTTQSPPSQSAQPQPQAHSSNPNLHPALRLIRPSSLLRLLSRTIGNSSSSTSPLLSASASQKQPETVSEQMKSHKTPTVRVARPPSLVPPIPALPLAAGRGGEPLCRPIGQLRPQGGRIRCVFGEPPLVSAFSLWMFTGTPGGICIEGEGGTAGLSTGEGAEGSASTSLGLMGTAPWQESLSSLEGDSGGRDHRLEFCGGFPLRPGVAVDRLDLLIEAGAEGGGGRQRGARMSVAAGERACAAYGEELLGVVVPVGTSLSFDSAEHRQLIALSETSTDLTFPSLEVQLKEAKEKGPWAAGEFFMTRHSALGCAQVLFHLVVEERPPPSAKLQSTLAAAIQQIVKECDEFSIGTLVLPLLGMPAGPEEHSLPSSLTAERVRNCLRALKHALHAITIGDPGLESPRGLKRLLLVLPHSATHAIGPLRNGHSSNSRVDRVIPPEGPQPGRSPLDEARASILETFPVF</sequence>
<evidence type="ECO:0000256" key="1">
    <source>
        <dbReference type="SAM" id="Coils"/>
    </source>
</evidence>
<dbReference type="Pfam" id="PF10154">
    <property type="entry name" value="Fy-3"/>
    <property type="match status" value="1"/>
</dbReference>
<feature type="compositionally biased region" description="Polar residues" evidence="2">
    <location>
        <begin position="195"/>
        <end position="205"/>
    </location>
</feature>
<protein>
    <recommendedName>
        <fullName evidence="4">Macro domain-containing protein</fullName>
    </recommendedName>
</protein>